<evidence type="ECO:0000313" key="3">
    <source>
        <dbReference type="EMBL" id="CAD8581623.1"/>
    </source>
</evidence>
<feature type="compositionally biased region" description="Basic residues" evidence="1">
    <location>
        <begin position="25"/>
        <end position="34"/>
    </location>
</feature>
<feature type="compositionally biased region" description="Basic and acidic residues" evidence="1">
    <location>
        <begin position="35"/>
        <end position="49"/>
    </location>
</feature>
<dbReference type="GO" id="GO:0009507">
    <property type="term" value="C:chloroplast"/>
    <property type="evidence" value="ECO:0007669"/>
    <property type="project" value="TreeGrafter"/>
</dbReference>
<accession>A0A6U0AI12</accession>
<keyword evidence="2" id="KW-0472">Membrane</keyword>
<name>A0A6U0AI12_9CHLO</name>
<organism evidence="3">
    <name type="scientific">Ostreococcus mediterraneus</name>
    <dbReference type="NCBI Taxonomy" id="1486918"/>
    <lineage>
        <taxon>Eukaryota</taxon>
        <taxon>Viridiplantae</taxon>
        <taxon>Chlorophyta</taxon>
        <taxon>Mamiellophyceae</taxon>
        <taxon>Mamiellales</taxon>
        <taxon>Bathycoccaceae</taxon>
        <taxon>Ostreococcus</taxon>
    </lineage>
</organism>
<dbReference type="PANTHER" id="PTHR36347">
    <property type="entry name" value="EXPRESSED PROTEIN"/>
    <property type="match status" value="1"/>
</dbReference>
<protein>
    <submittedName>
        <fullName evidence="3">Uncharacterized protein</fullName>
    </submittedName>
</protein>
<feature type="transmembrane region" description="Helical" evidence="2">
    <location>
        <begin position="135"/>
        <end position="158"/>
    </location>
</feature>
<dbReference type="EMBL" id="HBEW01004096">
    <property type="protein sequence ID" value="CAD8581623.1"/>
    <property type="molecule type" value="Transcribed_RNA"/>
</dbReference>
<keyword evidence="2" id="KW-1133">Transmembrane helix</keyword>
<dbReference type="PANTHER" id="PTHR36347:SF1">
    <property type="entry name" value="EXPRESSED PROTEIN"/>
    <property type="match status" value="1"/>
</dbReference>
<reference evidence="3" key="1">
    <citation type="submission" date="2021-01" db="EMBL/GenBank/DDBJ databases">
        <authorList>
            <person name="Corre E."/>
            <person name="Pelletier E."/>
            <person name="Niang G."/>
            <person name="Scheremetjew M."/>
            <person name="Finn R."/>
            <person name="Kale V."/>
            <person name="Holt S."/>
            <person name="Cochrane G."/>
            <person name="Meng A."/>
            <person name="Brown T."/>
            <person name="Cohen L."/>
        </authorList>
    </citation>
    <scope>NUCLEOTIDE SEQUENCE</scope>
    <source>
        <strain evidence="3">Clade-D-RCC2572</strain>
    </source>
</reference>
<feature type="compositionally biased region" description="Polar residues" evidence="1">
    <location>
        <begin position="14"/>
        <end position="23"/>
    </location>
</feature>
<keyword evidence="2" id="KW-0812">Transmembrane</keyword>
<sequence>MSTVAAFAAITRITPASSTTSRPNAHARRPTRVRAAKDDESIEALESRLKTKRAASAAAPKRDGAPVRANPSGNPAFGYLDTAAKRNRVRAGANGSLALWEGDPERWDAMSASERAWVCWTGEKGWMYWMNQASLYGAGGLAFFWVVFRFVGPALGLYQLR</sequence>
<gene>
    <name evidence="3" type="ORF">OMED0929_LOCUS3434</name>
</gene>
<evidence type="ECO:0000256" key="2">
    <source>
        <dbReference type="SAM" id="Phobius"/>
    </source>
</evidence>
<dbReference type="AlphaFoldDB" id="A0A6U0AI12"/>
<evidence type="ECO:0000256" key="1">
    <source>
        <dbReference type="SAM" id="MobiDB-lite"/>
    </source>
</evidence>
<feature type="region of interest" description="Disordered" evidence="1">
    <location>
        <begin position="12"/>
        <end position="73"/>
    </location>
</feature>
<proteinExistence type="predicted"/>